<dbReference type="PANTHER" id="PTHR36919:SF2">
    <property type="entry name" value="BLL6627 PROTEIN"/>
    <property type="match status" value="1"/>
</dbReference>
<reference evidence="2 3" key="1">
    <citation type="submission" date="2018-12" db="EMBL/GenBank/DDBJ databases">
        <title>The whole draft genome of Aquabacterium sp. SJQ9.</title>
        <authorList>
            <person name="Sun L."/>
            <person name="Gao X."/>
            <person name="Chen W."/>
            <person name="Huang K."/>
        </authorList>
    </citation>
    <scope>NUCLEOTIDE SEQUENCE [LARGE SCALE GENOMIC DNA]</scope>
    <source>
        <strain evidence="2 3">SJQ9</strain>
    </source>
</reference>
<feature type="domain" description="DUF2147" evidence="1">
    <location>
        <begin position="48"/>
        <end position="164"/>
    </location>
</feature>
<dbReference type="PROSITE" id="PS51318">
    <property type="entry name" value="TAT"/>
    <property type="match status" value="1"/>
</dbReference>
<dbReference type="InterPro" id="IPR019223">
    <property type="entry name" value="DUF2147"/>
</dbReference>
<dbReference type="Proteomes" id="UP000269265">
    <property type="component" value="Unassembled WGS sequence"/>
</dbReference>
<name>A0A3R8T9P7_9BURK</name>
<dbReference type="OrthoDB" id="9814399at2"/>
<dbReference type="Gene3D" id="2.40.128.520">
    <property type="match status" value="1"/>
</dbReference>
<dbReference type="InterPro" id="IPR006311">
    <property type="entry name" value="TAT_signal"/>
</dbReference>
<evidence type="ECO:0000313" key="2">
    <source>
        <dbReference type="EMBL" id="RRS02719.1"/>
    </source>
</evidence>
<protein>
    <submittedName>
        <fullName evidence="2">DUF2147 domain-containing protein</fullName>
    </submittedName>
</protein>
<comment type="caution">
    <text evidence="2">The sequence shown here is derived from an EMBL/GenBank/DDBJ whole genome shotgun (WGS) entry which is preliminary data.</text>
</comment>
<keyword evidence="3" id="KW-1185">Reference proteome</keyword>
<evidence type="ECO:0000259" key="1">
    <source>
        <dbReference type="Pfam" id="PF09917"/>
    </source>
</evidence>
<dbReference type="RefSeq" id="WP_125244913.1">
    <property type="nucleotide sequence ID" value="NZ_RSED01000019.1"/>
</dbReference>
<evidence type="ECO:0000313" key="3">
    <source>
        <dbReference type="Proteomes" id="UP000269265"/>
    </source>
</evidence>
<proteinExistence type="predicted"/>
<accession>A0A3R8T9P7</accession>
<gene>
    <name evidence="2" type="ORF">EIP75_19245</name>
</gene>
<dbReference type="EMBL" id="RSED01000019">
    <property type="protein sequence ID" value="RRS02719.1"/>
    <property type="molecule type" value="Genomic_DNA"/>
</dbReference>
<sequence>MTIHLAPSPHWAPPRREVLRVCAALCVTVLIGGTAIAQAVPPPSSPAGRWITASGNVEVDVARCGPAWCGTITRVLSQQSMSRPGEVMTPADTRPALGMTILKDFLPEDEAAEGSPVARWQGHIYNRENGKTYRCLMSLDATGGLVLRPFVGLPIFGKTQVWRRLDATSAATPVTSREGQP</sequence>
<organism evidence="2 3">
    <name type="scientific">Aquabacterium soli</name>
    <dbReference type="NCBI Taxonomy" id="2493092"/>
    <lineage>
        <taxon>Bacteria</taxon>
        <taxon>Pseudomonadati</taxon>
        <taxon>Pseudomonadota</taxon>
        <taxon>Betaproteobacteria</taxon>
        <taxon>Burkholderiales</taxon>
        <taxon>Aquabacterium</taxon>
    </lineage>
</organism>
<dbReference type="Pfam" id="PF09917">
    <property type="entry name" value="DUF2147"/>
    <property type="match status" value="1"/>
</dbReference>
<dbReference type="AlphaFoldDB" id="A0A3R8T9P7"/>
<dbReference type="PANTHER" id="PTHR36919">
    <property type="entry name" value="BLR1215 PROTEIN"/>
    <property type="match status" value="1"/>
</dbReference>